<keyword evidence="2" id="KW-1133">Transmembrane helix</keyword>
<dbReference type="Proteomes" id="UP000007800">
    <property type="component" value="Unassembled WGS sequence"/>
</dbReference>
<name>C5LCH3_PERM5</name>
<protein>
    <submittedName>
        <fullName evidence="3">Uncharacterized protein</fullName>
    </submittedName>
</protein>
<feature type="transmembrane region" description="Helical" evidence="2">
    <location>
        <begin position="973"/>
        <end position="994"/>
    </location>
</feature>
<gene>
    <name evidence="3" type="ORF">Pmar_PMAR011684</name>
</gene>
<proteinExistence type="predicted"/>
<dbReference type="EMBL" id="GG680918">
    <property type="protein sequence ID" value="EER05656.1"/>
    <property type="molecule type" value="Genomic_DNA"/>
</dbReference>
<dbReference type="OrthoDB" id="410989at2759"/>
<evidence type="ECO:0000313" key="3">
    <source>
        <dbReference type="EMBL" id="EER05656.1"/>
    </source>
</evidence>
<dbReference type="RefSeq" id="XP_002773840.1">
    <property type="nucleotide sequence ID" value="XM_002773794.1"/>
</dbReference>
<sequence length="1107" mass="119753">MCGGAQSDAHKYVGATLALDETLSEGNGTLSNLFRLHFVQDKPPIGSHKVCICLMFFSSCLNPLEIWTTQTAEQRAGLIRCDAEEVSDSYGLCMCLPNCPAGQIVAQDYAVTLGNVDIIGPTGNQSFNCFPDRNCSFVIRGHGLSKYDTLAVVTEADPSHCGVSDTTSLLESLSVGEVDEDGQWVSMMLLEEKGLPSVGEVSDPERAFNSVCGSASGAYWLCWCTPVLPSGCIHPAQFTVPVGSFSVIGPRASQHFVCTLGIPCDITIRGFECTPNSECRMRIAGIGLVKETDRLLITKGSLCAPNSSDVIPDDQPAPEQGATDRTFLMIVSSEHVVITGYTTLTPSPGTFLNPYRLSVLGTYTVCVCAAFTAATEPSDRGLGREVCSTTEDFTLNAGVVRSIGVVWSSGDPVTCGAMDANCVFNFTGESFGMNPRDRVTLATAASCNGLPRRKVAISFPVYTYPGASVEWGALVPPRAIPTGANFSVCYCAAGLDDSDCGVESSFHLRAGELIVSGAIEASVNHSCVPGETCVVSIRGLSLHSRDRLKVLNSLSRQCSNIVVDKFGDKVVNVSDLTNDRRMSTFRISSFKTADSYVLCYCPFTGLPDWIEDPCSARTPHSAGKLYIEGIMPSPEDSAPALGRYKGTVTLPVRMIGRPSENWKVGLRPGDGLQCNDSSLADDVVVSEVDLRTDNHLVVDVSRLPQGRYRACGCMGECDERDSYETSVDLGTIDIISPALNVSRENSTPSYVRCAAGQPCEVSGVGDIQGAEIFLTTLSLPPDTQRATIASMPAKEAVCGEFEEEVFDTPVERSHQGTFALPRYSFGSIRSICACMKIDGSLDGWDCSKSEHFNIAIGRMVVSGPSRSSDNLRCPVQSECRVEIEGVLLKEGDRAVLLTEGQCGQNSANPKDEPAEIKLNKDKSVGEFNFGKSGSAVETYKICYCHDAASQGCHEMEEFTLAMAPLDIYFRLNAFHVLGIILGCLFLMLILRYVWVKLRRRRFATGAHQLDFDKAGKGKIGYEYTTEVGGRRGGRTKTRVIWRPKDQDAEKAALDTLRNQLPERVDEPTEDDDDMAEDGDVFHVPEDDEEGGEKLQGYYDLNGKLKAI</sequence>
<dbReference type="InParanoid" id="C5LCH3"/>
<reference evidence="3 4" key="1">
    <citation type="submission" date="2008-07" db="EMBL/GenBank/DDBJ databases">
        <authorList>
            <person name="El-Sayed N."/>
            <person name="Caler E."/>
            <person name="Inman J."/>
            <person name="Amedeo P."/>
            <person name="Hass B."/>
            <person name="Wortman J."/>
        </authorList>
    </citation>
    <scope>NUCLEOTIDE SEQUENCE [LARGE SCALE GENOMIC DNA]</scope>
    <source>
        <strain evidence="4">ATCC 50983 / TXsc</strain>
    </source>
</reference>
<accession>C5LCH3</accession>
<evidence type="ECO:0000256" key="2">
    <source>
        <dbReference type="SAM" id="Phobius"/>
    </source>
</evidence>
<keyword evidence="2" id="KW-0472">Membrane</keyword>
<keyword evidence="2" id="KW-0812">Transmembrane</keyword>
<organism evidence="4">
    <name type="scientific">Perkinsus marinus (strain ATCC 50983 / TXsc)</name>
    <dbReference type="NCBI Taxonomy" id="423536"/>
    <lineage>
        <taxon>Eukaryota</taxon>
        <taxon>Sar</taxon>
        <taxon>Alveolata</taxon>
        <taxon>Perkinsozoa</taxon>
        <taxon>Perkinsea</taxon>
        <taxon>Perkinsida</taxon>
        <taxon>Perkinsidae</taxon>
        <taxon>Perkinsus</taxon>
    </lineage>
</organism>
<dbReference type="OMA" id="AMDANCV"/>
<keyword evidence="4" id="KW-1185">Reference proteome</keyword>
<evidence type="ECO:0000256" key="1">
    <source>
        <dbReference type="SAM" id="MobiDB-lite"/>
    </source>
</evidence>
<evidence type="ECO:0000313" key="4">
    <source>
        <dbReference type="Proteomes" id="UP000007800"/>
    </source>
</evidence>
<feature type="compositionally biased region" description="Acidic residues" evidence="1">
    <location>
        <begin position="1067"/>
        <end position="1078"/>
    </location>
</feature>
<dbReference type="GeneID" id="9042631"/>
<feature type="region of interest" description="Disordered" evidence="1">
    <location>
        <begin position="1056"/>
        <end position="1094"/>
    </location>
</feature>
<dbReference type="AlphaFoldDB" id="C5LCH3"/>